<dbReference type="AlphaFoldDB" id="A0A811RYZ1"/>
<protein>
    <submittedName>
        <fullName evidence="5">Uncharacterized protein</fullName>
    </submittedName>
</protein>
<dbReference type="PANTHER" id="PTHR11227">
    <property type="entry name" value="WD-REPEAT PROTEIN INTERACTING WITH PHOSPHOINOSIDES WIPI -RELATED"/>
    <property type="match status" value="1"/>
</dbReference>
<keyword evidence="3" id="KW-0677">Repeat</keyword>
<proteinExistence type="inferred from homology"/>
<comment type="subcellular location">
    <subcellularLocation>
        <location evidence="1">Preautophagosomal structure membrane</location>
        <topology evidence="1">Peripheral membrane protein</topology>
    </subcellularLocation>
</comment>
<dbReference type="SUPFAM" id="SSF50978">
    <property type="entry name" value="WD40 repeat-like"/>
    <property type="match status" value="1"/>
</dbReference>
<evidence type="ECO:0000256" key="2">
    <source>
        <dbReference type="ARBA" id="ARBA00022574"/>
    </source>
</evidence>
<dbReference type="InterPro" id="IPR036322">
    <property type="entry name" value="WD40_repeat_dom_sf"/>
</dbReference>
<comment type="similarity">
    <text evidence="4">Belongs to the WD repeat PROPPIN family.</text>
</comment>
<keyword evidence="6" id="KW-1185">Reference proteome</keyword>
<organism evidence="5 6">
    <name type="scientific">Miscanthus lutarioriparius</name>
    <dbReference type="NCBI Taxonomy" id="422564"/>
    <lineage>
        <taxon>Eukaryota</taxon>
        <taxon>Viridiplantae</taxon>
        <taxon>Streptophyta</taxon>
        <taxon>Embryophyta</taxon>
        <taxon>Tracheophyta</taxon>
        <taxon>Spermatophyta</taxon>
        <taxon>Magnoliopsida</taxon>
        <taxon>Liliopsida</taxon>
        <taxon>Poales</taxon>
        <taxon>Poaceae</taxon>
        <taxon>PACMAD clade</taxon>
        <taxon>Panicoideae</taxon>
        <taxon>Andropogonodae</taxon>
        <taxon>Andropogoneae</taxon>
        <taxon>Saccharinae</taxon>
        <taxon>Miscanthus</taxon>
    </lineage>
</organism>
<comment type="caution">
    <text evidence="5">The sequence shown here is derived from an EMBL/GenBank/DDBJ whole genome shotgun (WGS) entry which is preliminary data.</text>
</comment>
<gene>
    <name evidence="5" type="ORF">NCGR_LOCUS58597</name>
</gene>
<dbReference type="OrthoDB" id="1667587at2759"/>
<sequence length="392" mass="42782">MGRAVAGGANAEADGGGVQLVSVSWNQDSTHFGVVTTADFRVFDCSSPFHEKLRRGLPHGAGDGYAMVGVEMLFRSEIFALVAAAGGEGGSGRSRVMVWDDRENQRISDVLEFQSDVVRAVRVSKDYLVVVLDRVVRVYGLRASARPLWRIATALNPRGLCCLSCHVDVDVLACLGTARGQVRVDRLGKKPETRFIAAHSSHVACMAMTVDGAVLATASVKGTLVRVFSTMDGTCLQQVRRGLDPAEIHSIALSPNLQWLAVCSDKGTLHVFSLRVRVGAKDAAGHKQSADQAARSVVQTKTASNARSSLSFMKVILPDYFSSEWSFAQFRLPETTTYVTAFGEQQNTVMIIGMDGSFYRCSFDPVNGKEMVRKEYFRFLKDKDSPPFRARV</sequence>
<dbReference type="Pfam" id="PF21032">
    <property type="entry name" value="PROPPIN"/>
    <property type="match status" value="1"/>
</dbReference>
<dbReference type="InterPro" id="IPR015943">
    <property type="entry name" value="WD40/YVTN_repeat-like_dom_sf"/>
</dbReference>
<evidence type="ECO:0000313" key="6">
    <source>
        <dbReference type="Proteomes" id="UP000604825"/>
    </source>
</evidence>
<keyword evidence="2" id="KW-0853">WD repeat</keyword>
<dbReference type="EMBL" id="CAJGYO010000017">
    <property type="protein sequence ID" value="CAD6334499.1"/>
    <property type="molecule type" value="Genomic_DNA"/>
</dbReference>
<name>A0A811RYZ1_9POAL</name>
<evidence type="ECO:0000256" key="1">
    <source>
        <dbReference type="ARBA" id="ARBA00004623"/>
    </source>
</evidence>
<dbReference type="GO" id="GO:0034045">
    <property type="term" value="C:phagophore assembly site membrane"/>
    <property type="evidence" value="ECO:0007669"/>
    <property type="project" value="UniProtKB-SubCell"/>
</dbReference>
<evidence type="ECO:0000256" key="4">
    <source>
        <dbReference type="ARBA" id="ARBA00025740"/>
    </source>
</evidence>
<evidence type="ECO:0000256" key="3">
    <source>
        <dbReference type="ARBA" id="ARBA00022737"/>
    </source>
</evidence>
<evidence type="ECO:0000313" key="5">
    <source>
        <dbReference type="EMBL" id="CAD6334499.1"/>
    </source>
</evidence>
<dbReference type="SMART" id="SM00320">
    <property type="entry name" value="WD40"/>
    <property type="match status" value="3"/>
</dbReference>
<dbReference type="Proteomes" id="UP000604825">
    <property type="component" value="Unassembled WGS sequence"/>
</dbReference>
<reference evidence="5" key="1">
    <citation type="submission" date="2020-10" db="EMBL/GenBank/DDBJ databases">
        <authorList>
            <person name="Han B."/>
            <person name="Lu T."/>
            <person name="Zhao Q."/>
            <person name="Huang X."/>
            <person name="Zhao Y."/>
        </authorList>
    </citation>
    <scope>NUCLEOTIDE SEQUENCE</scope>
</reference>
<dbReference type="InterPro" id="IPR001680">
    <property type="entry name" value="WD40_rpt"/>
</dbReference>
<dbReference type="Gene3D" id="2.130.10.10">
    <property type="entry name" value="YVTN repeat-like/Quinoprotein amine dehydrogenase"/>
    <property type="match status" value="1"/>
</dbReference>
<accession>A0A811RYZ1</accession>
<dbReference type="InterPro" id="IPR048720">
    <property type="entry name" value="PROPPIN"/>
</dbReference>